<sequence>MDDGNNFYLPCLTLNTDSEVILRNLVAYEMLVPKSYESDYYPLTEYMGLMCRLVVNVDDVKLLKKEKIIKGDLGNDEVAKLFVGMSSYILSLNTDQRTRLQGMIKLANDAYYSRPVMRAYLFLKKLANWLLVLLRPIGSFVGATWKIVAFMISIVTMLMLTYQAYCDVYGCDKTNVALSSNASS</sequence>
<comment type="caution">
    <text evidence="1">The sequence shown here is derived from an EMBL/GenBank/DDBJ whole genome shotgun (WGS) entry which is preliminary data.</text>
</comment>
<proteinExistence type="predicted"/>
<name>A0ACB9HNU9_9ASTR</name>
<gene>
    <name evidence="1" type="ORF">L1987_32731</name>
</gene>
<protein>
    <submittedName>
        <fullName evidence="1">Uncharacterized protein</fullName>
    </submittedName>
</protein>
<organism evidence="1 2">
    <name type="scientific">Smallanthus sonchifolius</name>
    <dbReference type="NCBI Taxonomy" id="185202"/>
    <lineage>
        <taxon>Eukaryota</taxon>
        <taxon>Viridiplantae</taxon>
        <taxon>Streptophyta</taxon>
        <taxon>Embryophyta</taxon>
        <taxon>Tracheophyta</taxon>
        <taxon>Spermatophyta</taxon>
        <taxon>Magnoliopsida</taxon>
        <taxon>eudicotyledons</taxon>
        <taxon>Gunneridae</taxon>
        <taxon>Pentapetalae</taxon>
        <taxon>asterids</taxon>
        <taxon>campanulids</taxon>
        <taxon>Asterales</taxon>
        <taxon>Asteraceae</taxon>
        <taxon>Asteroideae</taxon>
        <taxon>Heliantheae alliance</taxon>
        <taxon>Millerieae</taxon>
        <taxon>Smallanthus</taxon>
    </lineage>
</organism>
<reference evidence="2" key="1">
    <citation type="journal article" date="2022" name="Mol. Ecol. Resour.">
        <title>The genomes of chicory, endive, great burdock and yacon provide insights into Asteraceae palaeo-polyploidization history and plant inulin production.</title>
        <authorList>
            <person name="Fan W."/>
            <person name="Wang S."/>
            <person name="Wang H."/>
            <person name="Wang A."/>
            <person name="Jiang F."/>
            <person name="Liu H."/>
            <person name="Zhao H."/>
            <person name="Xu D."/>
            <person name="Zhang Y."/>
        </authorList>
    </citation>
    <scope>NUCLEOTIDE SEQUENCE [LARGE SCALE GENOMIC DNA]</scope>
    <source>
        <strain evidence="2">cv. Yunnan</strain>
    </source>
</reference>
<evidence type="ECO:0000313" key="2">
    <source>
        <dbReference type="Proteomes" id="UP001056120"/>
    </source>
</evidence>
<keyword evidence="2" id="KW-1185">Reference proteome</keyword>
<reference evidence="1 2" key="2">
    <citation type="journal article" date="2022" name="Mol. Ecol. Resour.">
        <title>The genomes of chicory, endive, great burdock and yacon provide insights into Asteraceae paleo-polyploidization history and plant inulin production.</title>
        <authorList>
            <person name="Fan W."/>
            <person name="Wang S."/>
            <person name="Wang H."/>
            <person name="Wang A."/>
            <person name="Jiang F."/>
            <person name="Liu H."/>
            <person name="Zhao H."/>
            <person name="Xu D."/>
            <person name="Zhang Y."/>
        </authorList>
    </citation>
    <scope>NUCLEOTIDE SEQUENCE [LARGE SCALE GENOMIC DNA]</scope>
    <source>
        <strain evidence="2">cv. Yunnan</strain>
        <tissue evidence="1">Leaves</tissue>
    </source>
</reference>
<dbReference type="EMBL" id="CM042028">
    <property type="protein sequence ID" value="KAI3797474.1"/>
    <property type="molecule type" value="Genomic_DNA"/>
</dbReference>
<dbReference type="Proteomes" id="UP001056120">
    <property type="component" value="Linkage Group LG11"/>
</dbReference>
<evidence type="ECO:0000313" key="1">
    <source>
        <dbReference type="EMBL" id="KAI3797474.1"/>
    </source>
</evidence>
<accession>A0ACB9HNU9</accession>